<reference evidence="2 3" key="1">
    <citation type="journal article" date="2019" name="Nat. Ecol. Evol.">
        <title>Megaphylogeny resolves global patterns of mushroom evolution.</title>
        <authorList>
            <person name="Varga T."/>
            <person name="Krizsan K."/>
            <person name="Foldi C."/>
            <person name="Dima B."/>
            <person name="Sanchez-Garcia M."/>
            <person name="Sanchez-Ramirez S."/>
            <person name="Szollosi G.J."/>
            <person name="Szarkandi J.G."/>
            <person name="Papp V."/>
            <person name="Albert L."/>
            <person name="Andreopoulos W."/>
            <person name="Angelini C."/>
            <person name="Antonin V."/>
            <person name="Barry K.W."/>
            <person name="Bougher N.L."/>
            <person name="Buchanan P."/>
            <person name="Buyck B."/>
            <person name="Bense V."/>
            <person name="Catcheside P."/>
            <person name="Chovatia M."/>
            <person name="Cooper J."/>
            <person name="Damon W."/>
            <person name="Desjardin D."/>
            <person name="Finy P."/>
            <person name="Geml J."/>
            <person name="Haridas S."/>
            <person name="Hughes K."/>
            <person name="Justo A."/>
            <person name="Karasinski D."/>
            <person name="Kautmanova I."/>
            <person name="Kiss B."/>
            <person name="Kocsube S."/>
            <person name="Kotiranta H."/>
            <person name="LaButti K.M."/>
            <person name="Lechner B.E."/>
            <person name="Liimatainen K."/>
            <person name="Lipzen A."/>
            <person name="Lukacs Z."/>
            <person name="Mihaltcheva S."/>
            <person name="Morgado L.N."/>
            <person name="Niskanen T."/>
            <person name="Noordeloos M.E."/>
            <person name="Ohm R.A."/>
            <person name="Ortiz-Santana B."/>
            <person name="Ovrebo C."/>
            <person name="Racz N."/>
            <person name="Riley R."/>
            <person name="Savchenko A."/>
            <person name="Shiryaev A."/>
            <person name="Soop K."/>
            <person name="Spirin V."/>
            <person name="Szebenyi C."/>
            <person name="Tomsovsky M."/>
            <person name="Tulloss R.E."/>
            <person name="Uehling J."/>
            <person name="Grigoriev I.V."/>
            <person name="Vagvolgyi C."/>
            <person name="Papp T."/>
            <person name="Martin F.M."/>
            <person name="Miettinen O."/>
            <person name="Hibbett D.S."/>
            <person name="Nagy L.G."/>
        </authorList>
    </citation>
    <scope>NUCLEOTIDE SEQUENCE [LARGE SCALE GENOMIC DNA]</scope>
    <source>
        <strain evidence="2 3">CBS 309.79</strain>
    </source>
</reference>
<dbReference type="Proteomes" id="UP000305067">
    <property type="component" value="Unassembled WGS sequence"/>
</dbReference>
<dbReference type="AlphaFoldDB" id="A0A5C3QDJ4"/>
<keyword evidence="1" id="KW-0472">Membrane</keyword>
<dbReference type="PANTHER" id="PTHR35043:SF7">
    <property type="entry name" value="TRANSCRIPTION FACTOR DOMAIN-CONTAINING PROTEIN"/>
    <property type="match status" value="1"/>
</dbReference>
<feature type="transmembrane region" description="Helical" evidence="1">
    <location>
        <begin position="57"/>
        <end position="76"/>
    </location>
</feature>
<gene>
    <name evidence="2" type="ORF">BDV98DRAFT_570605</name>
</gene>
<sequence length="384" mass="43276">MADDRTGWVSAPHTRGTITIVFSCTKALLIPLYSAFHVDIPPNPVGSLRRLLRRLKWVLVGLVMPEIVVVLSLAQHSDSRATRSGGLFKNWTMMHGFYIIMGGFVLVSHDGTRRTANYHQLKLLNEHHPDLLAPISSLRKEDIADKSKADALVKIIALSQVANLLTQCIGRAIQNLPVTPLEIATVAYVPIAALTYIAWWSKPQDIAVPTVIPIGNLDVTSIPDWNQDESANNLGSWRSVVVHRMQANARPTDWHLNLFALVLASVFGGVHLLSWSYPFPSSLEMHLWRLASVFALICGFCFHVLVNALRRMLQGKRAPKREELTLSKQTTATITLWFYDYFGYLLIPMYVFSRVYIVFESLYSLRSLPPRTFDIPAWTQYVPS</sequence>
<evidence type="ECO:0000313" key="2">
    <source>
        <dbReference type="EMBL" id="TFK99626.1"/>
    </source>
</evidence>
<organism evidence="2 3">
    <name type="scientific">Pterulicium gracile</name>
    <dbReference type="NCBI Taxonomy" id="1884261"/>
    <lineage>
        <taxon>Eukaryota</taxon>
        <taxon>Fungi</taxon>
        <taxon>Dikarya</taxon>
        <taxon>Basidiomycota</taxon>
        <taxon>Agaricomycotina</taxon>
        <taxon>Agaricomycetes</taxon>
        <taxon>Agaricomycetidae</taxon>
        <taxon>Agaricales</taxon>
        <taxon>Pleurotineae</taxon>
        <taxon>Pterulaceae</taxon>
        <taxon>Pterulicium</taxon>
    </lineage>
</organism>
<feature type="transmembrane region" description="Helical" evidence="1">
    <location>
        <begin position="287"/>
        <end position="309"/>
    </location>
</feature>
<dbReference type="EMBL" id="ML178832">
    <property type="protein sequence ID" value="TFK99626.1"/>
    <property type="molecule type" value="Genomic_DNA"/>
</dbReference>
<accession>A0A5C3QDJ4</accession>
<keyword evidence="1" id="KW-1133">Transmembrane helix</keyword>
<evidence type="ECO:0000313" key="3">
    <source>
        <dbReference type="Proteomes" id="UP000305067"/>
    </source>
</evidence>
<name>A0A5C3QDJ4_9AGAR</name>
<dbReference type="PANTHER" id="PTHR35043">
    <property type="entry name" value="TRANSCRIPTION FACTOR DOMAIN-CONTAINING PROTEIN"/>
    <property type="match status" value="1"/>
</dbReference>
<feature type="transmembrane region" description="Helical" evidence="1">
    <location>
        <begin position="16"/>
        <end position="36"/>
    </location>
</feature>
<evidence type="ECO:0000256" key="1">
    <source>
        <dbReference type="SAM" id="Phobius"/>
    </source>
</evidence>
<dbReference type="OrthoDB" id="9451547at2759"/>
<protein>
    <submittedName>
        <fullName evidence="2">Uncharacterized protein</fullName>
    </submittedName>
</protein>
<feature type="transmembrane region" description="Helical" evidence="1">
    <location>
        <begin position="330"/>
        <end position="352"/>
    </location>
</feature>
<feature type="transmembrane region" description="Helical" evidence="1">
    <location>
        <begin position="88"/>
        <end position="107"/>
    </location>
</feature>
<feature type="transmembrane region" description="Helical" evidence="1">
    <location>
        <begin position="254"/>
        <end position="275"/>
    </location>
</feature>
<keyword evidence="3" id="KW-1185">Reference proteome</keyword>
<proteinExistence type="predicted"/>
<keyword evidence="1" id="KW-0812">Transmembrane</keyword>